<comment type="caution">
    <text evidence="1">The sequence shown here is derived from an EMBL/GenBank/DDBJ whole genome shotgun (WGS) entry which is preliminary data.</text>
</comment>
<sequence length="191" mass="21648">MVYMLTNALLKFEFNSNKIIEILKSCIKGKAFKKNSSCSHDTLSDRISLRALVRLIFSTSLSGIHFILSWRKIWRIHRPTIIFPITLFLASLLSKDGEACEFWSKFLATWPSSLQDGIALRLICLRLELSPSSFRSKAVSSSMSLRFSPKSVKSDLFTSDLLRPILRLVFTLLKLANLSCSLSKKARLIST</sequence>
<organism evidence="1 2">
    <name type="scientific">Brachionus plicatilis</name>
    <name type="common">Marine rotifer</name>
    <name type="synonym">Brachionus muelleri</name>
    <dbReference type="NCBI Taxonomy" id="10195"/>
    <lineage>
        <taxon>Eukaryota</taxon>
        <taxon>Metazoa</taxon>
        <taxon>Spiralia</taxon>
        <taxon>Gnathifera</taxon>
        <taxon>Rotifera</taxon>
        <taxon>Eurotatoria</taxon>
        <taxon>Monogononta</taxon>
        <taxon>Pseudotrocha</taxon>
        <taxon>Ploima</taxon>
        <taxon>Brachionidae</taxon>
        <taxon>Brachionus</taxon>
    </lineage>
</organism>
<keyword evidence="2" id="KW-1185">Reference proteome</keyword>
<protein>
    <submittedName>
        <fullName evidence="1">Uncharacterized protein</fullName>
    </submittedName>
</protein>
<name>A0A3M7Q1F7_BRAPC</name>
<dbReference type="EMBL" id="REGN01007877">
    <property type="protein sequence ID" value="RNA05042.1"/>
    <property type="molecule type" value="Genomic_DNA"/>
</dbReference>
<dbReference type="AlphaFoldDB" id="A0A3M7Q1F7"/>
<dbReference type="Proteomes" id="UP000276133">
    <property type="component" value="Unassembled WGS sequence"/>
</dbReference>
<reference evidence="1 2" key="1">
    <citation type="journal article" date="2018" name="Sci. Rep.">
        <title>Genomic signatures of local adaptation to the degree of environmental predictability in rotifers.</title>
        <authorList>
            <person name="Franch-Gras L."/>
            <person name="Hahn C."/>
            <person name="Garcia-Roger E.M."/>
            <person name="Carmona M.J."/>
            <person name="Serra M."/>
            <person name="Gomez A."/>
        </authorList>
    </citation>
    <scope>NUCLEOTIDE SEQUENCE [LARGE SCALE GENOMIC DNA]</scope>
    <source>
        <strain evidence="1">HYR1</strain>
    </source>
</reference>
<gene>
    <name evidence="1" type="ORF">BpHYR1_046769</name>
</gene>
<proteinExistence type="predicted"/>
<accession>A0A3M7Q1F7</accession>
<evidence type="ECO:0000313" key="2">
    <source>
        <dbReference type="Proteomes" id="UP000276133"/>
    </source>
</evidence>
<evidence type="ECO:0000313" key="1">
    <source>
        <dbReference type="EMBL" id="RNA05042.1"/>
    </source>
</evidence>